<dbReference type="EMBL" id="CP055315">
    <property type="protein sequence ID" value="QLO51205.1"/>
    <property type="molecule type" value="Genomic_DNA"/>
</dbReference>
<evidence type="ECO:0000313" key="2">
    <source>
        <dbReference type="Proteomes" id="UP000510937"/>
    </source>
</evidence>
<evidence type="ECO:0000313" key="1">
    <source>
        <dbReference type="EMBL" id="QLO51205.1"/>
    </source>
</evidence>
<organism evidence="1 2">
    <name type="scientific">Klebsiella grimontii</name>
    <dbReference type="NCBI Taxonomy" id="2058152"/>
    <lineage>
        <taxon>Bacteria</taxon>
        <taxon>Pseudomonadati</taxon>
        <taxon>Pseudomonadota</taxon>
        <taxon>Gammaproteobacteria</taxon>
        <taxon>Enterobacterales</taxon>
        <taxon>Enterobacteriaceae</taxon>
        <taxon>Klebsiella/Raoultella group</taxon>
        <taxon>Klebsiella</taxon>
    </lineage>
</organism>
<name>A0ABD7AE62_9ENTR</name>
<accession>A0ABD7AE62</accession>
<dbReference type="Pfam" id="PF11523">
    <property type="entry name" value="DUF3223"/>
    <property type="match status" value="1"/>
</dbReference>
<reference evidence="2" key="1">
    <citation type="submission" date="2020-06" db="EMBL/GenBank/DDBJ databases">
        <title>REHAB project genomes.</title>
        <authorList>
            <person name="Shaw L.P."/>
        </authorList>
    </citation>
    <scope>NUCLEOTIDE SEQUENCE [LARGE SCALE GENOMIC DNA]</scope>
    <source>
        <strain evidence="2">RHBSTW-00555</strain>
    </source>
</reference>
<dbReference type="Gene3D" id="3.10.450.40">
    <property type="match status" value="1"/>
</dbReference>
<protein>
    <submittedName>
        <fullName evidence="1">DUF3223 domain-containing protein</fullName>
    </submittedName>
</protein>
<gene>
    <name evidence="1" type="ORF">HV234_06525</name>
</gene>
<dbReference type="Proteomes" id="UP000510937">
    <property type="component" value="Chromosome"/>
</dbReference>
<sequence>MSYTINNTIYATKKDIISQAQSILNKTKDHQEVSISDYNFLIELFKNHDEWEEKSKNECIGITAGRSLHGTRCFYLKTKTGLEDISFHYAIKCLKK</sequence>
<dbReference type="AlphaFoldDB" id="A0ABD7AE62"/>
<dbReference type="RefSeq" id="WP_181247001.1">
    <property type="nucleotide sequence ID" value="NZ_CP055315.1"/>
</dbReference>
<proteinExistence type="predicted"/>